<sequence>MRLRLPMIGHGLGSGGNFSCLHRRLMKNVERKAREASHATGRRSQDGASIDERWLQWWEWGIFASREGIYS</sequence>
<evidence type="ECO:0000313" key="2">
    <source>
        <dbReference type="Proteomes" id="UP001472677"/>
    </source>
</evidence>
<comment type="caution">
    <text evidence="1">The sequence shown here is derived from an EMBL/GenBank/DDBJ whole genome shotgun (WGS) entry which is preliminary data.</text>
</comment>
<reference evidence="1 2" key="1">
    <citation type="journal article" date="2024" name="G3 (Bethesda)">
        <title>Genome assembly of Hibiscus sabdariffa L. provides insights into metabolisms of medicinal natural products.</title>
        <authorList>
            <person name="Kim T."/>
        </authorList>
    </citation>
    <scope>NUCLEOTIDE SEQUENCE [LARGE SCALE GENOMIC DNA]</scope>
    <source>
        <strain evidence="1">TK-2024</strain>
        <tissue evidence="1">Old leaves</tissue>
    </source>
</reference>
<gene>
    <name evidence="1" type="ORF">V6N12_052187</name>
</gene>
<accession>A0ABR2GHI2</accession>
<dbReference type="EMBL" id="JBBPBM010000001">
    <property type="protein sequence ID" value="KAK8602378.1"/>
    <property type="molecule type" value="Genomic_DNA"/>
</dbReference>
<keyword evidence="2" id="KW-1185">Reference proteome</keyword>
<proteinExistence type="predicted"/>
<evidence type="ECO:0000313" key="1">
    <source>
        <dbReference type="EMBL" id="KAK8602378.1"/>
    </source>
</evidence>
<organism evidence="1 2">
    <name type="scientific">Hibiscus sabdariffa</name>
    <name type="common">roselle</name>
    <dbReference type="NCBI Taxonomy" id="183260"/>
    <lineage>
        <taxon>Eukaryota</taxon>
        <taxon>Viridiplantae</taxon>
        <taxon>Streptophyta</taxon>
        <taxon>Embryophyta</taxon>
        <taxon>Tracheophyta</taxon>
        <taxon>Spermatophyta</taxon>
        <taxon>Magnoliopsida</taxon>
        <taxon>eudicotyledons</taxon>
        <taxon>Gunneridae</taxon>
        <taxon>Pentapetalae</taxon>
        <taxon>rosids</taxon>
        <taxon>malvids</taxon>
        <taxon>Malvales</taxon>
        <taxon>Malvaceae</taxon>
        <taxon>Malvoideae</taxon>
        <taxon>Hibiscus</taxon>
    </lineage>
</organism>
<protein>
    <submittedName>
        <fullName evidence="1">Uncharacterized protein</fullName>
    </submittedName>
</protein>
<name>A0ABR2GHI2_9ROSI</name>
<dbReference type="Proteomes" id="UP001472677">
    <property type="component" value="Unassembled WGS sequence"/>
</dbReference>